<sequence>MSTYGTILKVTSFGESHGKAIGCVIDGFLPNVTINFELIQRQLDRRRPNQSKLTSNRNEKDKLIVISGFEKNITLGTPITFLIYNEDIKRENYAPFINIPRPGHGDYTYFMKYHVKSKSGSSRFSGRETATRVAAGACIEQWLNNFYNCTIISYVHSVGNIKIPDNVSKLFEKNPPSRVLIDTYGCVKYNEKKRIFMDYFNNTYDLNGCVICEHTQGKKLMDHPNSDVQNNRSNRDKLVSSTASGNLVSNWCNISSDNRYVCSDMVSLNDSVNNAECNNIRRNEDNTSEWVELQTRCPHPHTAVQMCSHILQLKDRGDSIGGIATCIIQNAPIGIGEPIFDKMEAELAKSILSIPAVKGIEFGSGFNGSYMLGSEHNDLFIPLCNGEKEQIFEDDEEEVEEKKIKKENLYTYNDEKREEGNACNFAKEEKKFPKNNFDNAHENLDATEEKIAVSNVRTDASNVRTDASNVRNNVSNKSTLLITKTNNCGGILAGITTGNNIVFRSAIKPVSSIQIEKETSDFDGKMCTLRVKGMHDCCILPRLPPIIEAASSITIGDMILRQVAKYGDRYLPAVKPYN</sequence>
<dbReference type="HAMAP" id="MF_00300">
    <property type="entry name" value="Chorismate_synth"/>
    <property type="match status" value="1"/>
</dbReference>
<accession>A0A1A8YLC0</accession>
<evidence type="ECO:0000256" key="6">
    <source>
        <dbReference type="ARBA" id="ARBA00023239"/>
    </source>
</evidence>
<dbReference type="AlphaFoldDB" id="A0A1A8YLC0"/>
<dbReference type="InterPro" id="IPR000453">
    <property type="entry name" value="Chorismate_synth"/>
</dbReference>
<dbReference type="EMBL" id="FLRE01000034">
    <property type="protein sequence ID" value="SBT32360.1"/>
    <property type="molecule type" value="Genomic_DNA"/>
</dbReference>
<evidence type="ECO:0000256" key="2">
    <source>
        <dbReference type="ARBA" id="ARBA00008014"/>
    </source>
</evidence>
<evidence type="ECO:0000256" key="1">
    <source>
        <dbReference type="ARBA" id="ARBA00005044"/>
    </source>
</evidence>
<keyword evidence="10" id="KW-1185">Reference proteome</keyword>
<evidence type="ECO:0000313" key="8">
    <source>
        <dbReference type="EMBL" id="SBT38033.1"/>
    </source>
</evidence>
<name>A0A1A8YLC0_PLAOA</name>
<dbReference type="Pfam" id="PF01264">
    <property type="entry name" value="Chorismate_synt"/>
    <property type="match status" value="2"/>
</dbReference>
<evidence type="ECO:0000313" key="9">
    <source>
        <dbReference type="Proteomes" id="UP000078550"/>
    </source>
</evidence>
<reference evidence="7" key="2">
    <citation type="submission" date="2016-05" db="EMBL/GenBank/DDBJ databases">
        <authorList>
            <person name="Lavstsen T."/>
            <person name="Jespersen J.S."/>
        </authorList>
    </citation>
    <scope>NUCLEOTIDE SEQUENCE [LARGE SCALE GENOMIC DNA]</scope>
</reference>
<dbReference type="EMBL" id="FLRD01000107">
    <property type="protein sequence ID" value="SBT38033.1"/>
    <property type="molecule type" value="Genomic_DNA"/>
</dbReference>
<evidence type="ECO:0000256" key="4">
    <source>
        <dbReference type="ARBA" id="ARBA00022605"/>
    </source>
</evidence>
<proteinExistence type="inferred from homology"/>
<dbReference type="Proteomes" id="UP000078550">
    <property type="component" value="Unassembled WGS sequence"/>
</dbReference>
<gene>
    <name evidence="8" type="ORF">POVWA1_037120</name>
    <name evidence="7" type="ORF">POVWA2_009140</name>
</gene>
<dbReference type="InterPro" id="IPR035904">
    <property type="entry name" value="Chorismate_synth_AroC_sf"/>
</dbReference>
<dbReference type="GO" id="GO:0008652">
    <property type="term" value="P:amino acid biosynthetic process"/>
    <property type="evidence" value="ECO:0007669"/>
    <property type="project" value="UniProtKB-KW"/>
</dbReference>
<evidence type="ECO:0000313" key="10">
    <source>
        <dbReference type="Proteomes" id="UP000078555"/>
    </source>
</evidence>
<dbReference type="GO" id="GO:0010181">
    <property type="term" value="F:FMN binding"/>
    <property type="evidence" value="ECO:0007669"/>
    <property type="project" value="TreeGrafter"/>
</dbReference>
<comment type="pathway">
    <text evidence="1">Metabolic intermediate biosynthesis; chorismate biosynthesis; chorismate from D-erythrose 4-phosphate and phosphoenolpyruvate: step 7/7.</text>
</comment>
<protein>
    <recommendedName>
        <fullName evidence="3">chorismate synthase</fullName>
        <ecNumber evidence="3">4.2.3.5</ecNumber>
    </recommendedName>
</protein>
<evidence type="ECO:0000256" key="3">
    <source>
        <dbReference type="ARBA" id="ARBA00013036"/>
    </source>
</evidence>
<reference evidence="9 10" key="1">
    <citation type="submission" date="2016-05" db="EMBL/GenBank/DDBJ databases">
        <authorList>
            <person name="Naeem Raeece"/>
        </authorList>
    </citation>
    <scope>NUCLEOTIDE SEQUENCE [LARGE SCALE GENOMIC DNA]</scope>
</reference>
<dbReference type="GO" id="GO:0005829">
    <property type="term" value="C:cytosol"/>
    <property type="evidence" value="ECO:0007669"/>
    <property type="project" value="TreeGrafter"/>
</dbReference>
<dbReference type="PANTHER" id="PTHR21085">
    <property type="entry name" value="CHORISMATE SYNTHASE"/>
    <property type="match status" value="1"/>
</dbReference>
<dbReference type="SUPFAM" id="SSF103263">
    <property type="entry name" value="Chorismate synthase, AroC"/>
    <property type="match status" value="2"/>
</dbReference>
<dbReference type="CDD" id="cd07304">
    <property type="entry name" value="Chorismate_synthase"/>
    <property type="match status" value="1"/>
</dbReference>
<dbReference type="Gene3D" id="3.60.150.10">
    <property type="entry name" value="Chorismate synthase AroC"/>
    <property type="match status" value="3"/>
</dbReference>
<keyword evidence="5" id="KW-0057">Aromatic amino acid biosynthesis</keyword>
<dbReference type="EC" id="4.2.3.5" evidence="3"/>
<dbReference type="PANTHER" id="PTHR21085:SF0">
    <property type="entry name" value="CHORISMATE SYNTHASE"/>
    <property type="match status" value="1"/>
</dbReference>
<evidence type="ECO:0000256" key="5">
    <source>
        <dbReference type="ARBA" id="ARBA00023141"/>
    </source>
</evidence>
<dbReference type="GO" id="GO:0009423">
    <property type="term" value="P:chorismate biosynthetic process"/>
    <property type="evidence" value="ECO:0007669"/>
    <property type="project" value="TreeGrafter"/>
</dbReference>
<dbReference type="GO" id="GO:0004107">
    <property type="term" value="F:chorismate synthase activity"/>
    <property type="evidence" value="ECO:0007669"/>
    <property type="project" value="UniProtKB-EC"/>
</dbReference>
<evidence type="ECO:0000313" key="7">
    <source>
        <dbReference type="EMBL" id="SBT32360.1"/>
    </source>
</evidence>
<keyword evidence="4" id="KW-0028">Amino-acid biosynthesis</keyword>
<dbReference type="GO" id="GO:0009073">
    <property type="term" value="P:aromatic amino acid family biosynthetic process"/>
    <property type="evidence" value="ECO:0007669"/>
    <property type="project" value="UniProtKB-KW"/>
</dbReference>
<comment type="similarity">
    <text evidence="2">Belongs to the chorismate synthase family.</text>
</comment>
<dbReference type="Proteomes" id="UP000078555">
    <property type="component" value="Unassembled WGS sequence"/>
</dbReference>
<keyword evidence="6" id="KW-0456">Lyase</keyword>
<organism evidence="7 9">
    <name type="scientific">Plasmodium ovale wallikeri</name>
    <dbReference type="NCBI Taxonomy" id="864142"/>
    <lineage>
        <taxon>Eukaryota</taxon>
        <taxon>Sar</taxon>
        <taxon>Alveolata</taxon>
        <taxon>Apicomplexa</taxon>
        <taxon>Aconoidasida</taxon>
        <taxon>Haemosporida</taxon>
        <taxon>Plasmodiidae</taxon>
        <taxon>Plasmodium</taxon>
        <taxon>Plasmodium (Plasmodium)</taxon>
    </lineage>
</organism>